<comment type="caution">
    <text evidence="1">The sequence shown here is derived from an EMBL/GenBank/DDBJ whole genome shotgun (WGS) entry which is preliminary data.</text>
</comment>
<gene>
    <name evidence="1" type="ORF">PCOR1329_LOCUS40497</name>
</gene>
<accession>A0ABN9TMV6</accession>
<feature type="non-terminal residue" evidence="1">
    <location>
        <position position="1"/>
    </location>
</feature>
<organism evidence="1 2">
    <name type="scientific">Prorocentrum cordatum</name>
    <dbReference type="NCBI Taxonomy" id="2364126"/>
    <lineage>
        <taxon>Eukaryota</taxon>
        <taxon>Sar</taxon>
        <taxon>Alveolata</taxon>
        <taxon>Dinophyceae</taxon>
        <taxon>Prorocentrales</taxon>
        <taxon>Prorocentraceae</taxon>
        <taxon>Prorocentrum</taxon>
    </lineage>
</organism>
<reference evidence="1" key="1">
    <citation type="submission" date="2023-10" db="EMBL/GenBank/DDBJ databases">
        <authorList>
            <person name="Chen Y."/>
            <person name="Shah S."/>
            <person name="Dougan E. K."/>
            <person name="Thang M."/>
            <person name="Chan C."/>
        </authorList>
    </citation>
    <scope>NUCLEOTIDE SEQUENCE [LARGE SCALE GENOMIC DNA]</scope>
</reference>
<evidence type="ECO:0000313" key="1">
    <source>
        <dbReference type="EMBL" id="CAK0847221.1"/>
    </source>
</evidence>
<sequence length="119" mass="12454">RLELLTRALDTCASAEPAEGAQGGVSRLLRLRGPGGVPLGCLAPRADGAIALHRPGQPQLIIRGDEVRTEDGRLAATATRGQDGPVGAEHVELSVFDGTDVHLVVCCVFAVLLLWREGP</sequence>
<proteinExistence type="predicted"/>
<keyword evidence="2" id="KW-1185">Reference proteome</keyword>
<dbReference type="EMBL" id="CAUYUJ010014884">
    <property type="protein sequence ID" value="CAK0847221.1"/>
    <property type="molecule type" value="Genomic_DNA"/>
</dbReference>
<protein>
    <submittedName>
        <fullName evidence="1">Uncharacterized protein</fullName>
    </submittedName>
</protein>
<dbReference type="Proteomes" id="UP001189429">
    <property type="component" value="Unassembled WGS sequence"/>
</dbReference>
<evidence type="ECO:0000313" key="2">
    <source>
        <dbReference type="Proteomes" id="UP001189429"/>
    </source>
</evidence>
<name>A0ABN9TMV6_9DINO</name>